<dbReference type="Pfam" id="PF05997">
    <property type="entry name" value="Nop52"/>
    <property type="match status" value="1"/>
</dbReference>
<dbReference type="InterPro" id="IPR010301">
    <property type="entry name" value="RRP1"/>
</dbReference>
<organism evidence="6 7">
    <name type="scientific">Claviceps pusilla</name>
    <dbReference type="NCBI Taxonomy" id="123648"/>
    <lineage>
        <taxon>Eukaryota</taxon>
        <taxon>Fungi</taxon>
        <taxon>Dikarya</taxon>
        <taxon>Ascomycota</taxon>
        <taxon>Pezizomycotina</taxon>
        <taxon>Sordariomycetes</taxon>
        <taxon>Hypocreomycetidae</taxon>
        <taxon>Hypocreales</taxon>
        <taxon>Clavicipitaceae</taxon>
        <taxon>Claviceps</taxon>
    </lineage>
</organism>
<dbReference type="AlphaFoldDB" id="A0A9P7N2V8"/>
<dbReference type="GO" id="GO:0005634">
    <property type="term" value="C:nucleus"/>
    <property type="evidence" value="ECO:0007669"/>
    <property type="project" value="UniProtKB-SubCell"/>
</dbReference>
<name>A0A9P7N2V8_9HYPO</name>
<feature type="compositionally biased region" description="Acidic residues" evidence="5">
    <location>
        <begin position="186"/>
        <end position="196"/>
    </location>
</feature>
<evidence type="ECO:0000313" key="7">
    <source>
        <dbReference type="Proteomes" id="UP000748025"/>
    </source>
</evidence>
<evidence type="ECO:0000313" key="6">
    <source>
        <dbReference type="EMBL" id="KAG5985682.1"/>
    </source>
</evidence>
<evidence type="ECO:0000256" key="1">
    <source>
        <dbReference type="ARBA" id="ARBA00004123"/>
    </source>
</evidence>
<proteinExistence type="inferred from homology"/>
<dbReference type="PANTHER" id="PTHR13026:SF0">
    <property type="entry name" value="RIBOSOMAL RNA PROCESSING 1B"/>
    <property type="match status" value="1"/>
</dbReference>
<sequence>MAAPGAEAAQMPFIKNLASSDRKLRTQSLTTLQSFLSTKANLSLPEALKLWTGLYYALWMTDRPRPQQALAAELASLSFSLPPSSQAPFLRAFWQILSRQWTHIDALRMDKFLLLVRRVFAAHVRCARENHWQGAQVDAVLEILEHECFDVQERGGGSGVALGLRLHVLDLWVDEMERERAVRSDDDQDEDEDEDEVPRGEFVRRIGDMVDKLRKSPVRSVRARAEESHADARLPWGKESASSSETGDNEDNEDDDEDGWGGIED</sequence>
<keyword evidence="7" id="KW-1185">Reference proteome</keyword>
<evidence type="ECO:0008006" key="8">
    <source>
        <dbReference type="Google" id="ProtNLM"/>
    </source>
</evidence>
<dbReference type="OrthoDB" id="2019504at2759"/>
<protein>
    <recommendedName>
        <fullName evidence="8">RRP1 protein</fullName>
    </recommendedName>
</protein>
<evidence type="ECO:0000256" key="5">
    <source>
        <dbReference type="SAM" id="MobiDB-lite"/>
    </source>
</evidence>
<accession>A0A9P7N2V8</accession>
<feature type="compositionally biased region" description="Acidic residues" evidence="5">
    <location>
        <begin position="247"/>
        <end position="265"/>
    </location>
</feature>
<dbReference type="PANTHER" id="PTHR13026">
    <property type="entry name" value="NNP-1 PROTEIN NOVEL NUCLEAR PROTEIN 1 NOP52"/>
    <property type="match status" value="1"/>
</dbReference>
<feature type="compositionally biased region" description="Basic and acidic residues" evidence="5">
    <location>
        <begin position="223"/>
        <end position="232"/>
    </location>
</feature>
<comment type="caution">
    <text evidence="6">The sequence shown here is derived from an EMBL/GenBank/DDBJ whole genome shotgun (WGS) entry which is preliminary data.</text>
</comment>
<feature type="region of interest" description="Disordered" evidence="5">
    <location>
        <begin position="216"/>
        <end position="265"/>
    </location>
</feature>
<evidence type="ECO:0000256" key="3">
    <source>
        <dbReference type="ARBA" id="ARBA00022552"/>
    </source>
</evidence>
<comment type="similarity">
    <text evidence="2">Belongs to the RRP1 family.</text>
</comment>
<comment type="subcellular location">
    <subcellularLocation>
        <location evidence="1">Nucleus</location>
    </subcellularLocation>
</comment>
<keyword evidence="3" id="KW-0698">rRNA processing</keyword>
<dbReference type="EMBL" id="SRPW01003990">
    <property type="protein sequence ID" value="KAG5985682.1"/>
    <property type="molecule type" value="Genomic_DNA"/>
</dbReference>
<dbReference type="GO" id="GO:0006364">
    <property type="term" value="P:rRNA processing"/>
    <property type="evidence" value="ECO:0007669"/>
    <property type="project" value="UniProtKB-KW"/>
</dbReference>
<dbReference type="Proteomes" id="UP000748025">
    <property type="component" value="Unassembled WGS sequence"/>
</dbReference>
<reference evidence="6" key="1">
    <citation type="journal article" date="2020" name="bioRxiv">
        <title>Whole genome comparisons of ergot fungi reveals the divergence and evolution of species within the genus Claviceps are the result of varying mechanisms driving genome evolution and host range expansion.</title>
        <authorList>
            <person name="Wyka S.A."/>
            <person name="Mondo S.J."/>
            <person name="Liu M."/>
            <person name="Dettman J."/>
            <person name="Nalam V."/>
            <person name="Broders K.D."/>
        </authorList>
    </citation>
    <scope>NUCLEOTIDE SEQUENCE</scope>
    <source>
        <strain evidence="6">CCC 602</strain>
    </source>
</reference>
<feature type="region of interest" description="Disordered" evidence="5">
    <location>
        <begin position="180"/>
        <end position="200"/>
    </location>
</feature>
<evidence type="ECO:0000256" key="2">
    <source>
        <dbReference type="ARBA" id="ARBA00006374"/>
    </source>
</evidence>
<dbReference type="GO" id="GO:0030688">
    <property type="term" value="C:preribosome, small subunit precursor"/>
    <property type="evidence" value="ECO:0007669"/>
    <property type="project" value="InterPro"/>
</dbReference>
<gene>
    <name evidence="6" type="ORF">E4U43_005946</name>
</gene>
<evidence type="ECO:0000256" key="4">
    <source>
        <dbReference type="ARBA" id="ARBA00023242"/>
    </source>
</evidence>
<keyword evidence="4" id="KW-0539">Nucleus</keyword>